<dbReference type="NCBIfam" id="TIGR02811">
    <property type="entry name" value="formate_TAT"/>
    <property type="match status" value="1"/>
</dbReference>
<evidence type="ECO:0000256" key="1">
    <source>
        <dbReference type="SAM" id="MobiDB-lite"/>
    </source>
</evidence>
<dbReference type="RefSeq" id="WP_258820475.1">
    <property type="nucleotide sequence ID" value="NZ_JANUHB010000001.1"/>
</dbReference>
<gene>
    <name evidence="2" type="ORF">NX774_02000</name>
</gene>
<evidence type="ECO:0000313" key="3">
    <source>
        <dbReference type="Proteomes" id="UP001206126"/>
    </source>
</evidence>
<comment type="caution">
    <text evidence="2">The sequence shown here is derived from an EMBL/GenBank/DDBJ whole genome shotgun (WGS) entry which is preliminary data.</text>
</comment>
<dbReference type="Proteomes" id="UP001206126">
    <property type="component" value="Unassembled WGS sequence"/>
</dbReference>
<name>A0ABT2D5V7_9BURK</name>
<dbReference type="InterPro" id="IPR006311">
    <property type="entry name" value="TAT_signal"/>
</dbReference>
<dbReference type="PROSITE" id="PS51318">
    <property type="entry name" value="TAT"/>
    <property type="match status" value="1"/>
</dbReference>
<dbReference type="InterPro" id="IPR014177">
    <property type="entry name" value="Formate_DH_TAT-contain"/>
</dbReference>
<organism evidence="2 3">
    <name type="scientific">Massilia agilis</name>
    <dbReference type="NCBI Taxonomy" id="1811226"/>
    <lineage>
        <taxon>Bacteria</taxon>
        <taxon>Pseudomonadati</taxon>
        <taxon>Pseudomonadota</taxon>
        <taxon>Betaproteobacteria</taxon>
        <taxon>Burkholderiales</taxon>
        <taxon>Oxalobacteraceae</taxon>
        <taxon>Telluria group</taxon>
        <taxon>Massilia</taxon>
    </lineage>
</organism>
<dbReference type="EMBL" id="JANUHB010000001">
    <property type="protein sequence ID" value="MCS0806697.1"/>
    <property type="molecule type" value="Genomic_DNA"/>
</dbReference>
<keyword evidence="3" id="KW-1185">Reference proteome</keyword>
<feature type="region of interest" description="Disordered" evidence="1">
    <location>
        <begin position="1"/>
        <end position="22"/>
    </location>
</feature>
<accession>A0ABT2D5V7</accession>
<reference evidence="2 3" key="1">
    <citation type="submission" date="2022-08" db="EMBL/GenBank/DDBJ databases">
        <title>Reclassification of Massilia species as members of the genera Telluria, Duganella, Pseudoduganella, Mokoshia gen. nov. and Zemynaea gen. nov. using orthogonal and non-orthogonal genome-based approaches.</title>
        <authorList>
            <person name="Bowman J.P."/>
        </authorList>
    </citation>
    <scope>NUCLEOTIDE SEQUENCE [LARGE SCALE GENOMIC DNA]</scope>
    <source>
        <strain evidence="2 3">JCM 31605</strain>
    </source>
</reference>
<protein>
    <submittedName>
        <fullName evidence="2">Formate dehydrogenase</fullName>
    </submittedName>
</protein>
<proteinExistence type="predicted"/>
<evidence type="ECO:0000313" key="2">
    <source>
        <dbReference type="EMBL" id="MCS0806697.1"/>
    </source>
</evidence>
<sequence length="76" mass="7918">MTEQEQHGATAAPAGPDPQRRGFLKALPLGALAAAVGGVRAAEPVAAAAPAPATQASGGYRETEHIRRYYRTAAYW</sequence>